<reference evidence="1" key="1">
    <citation type="submission" date="2021-06" db="EMBL/GenBank/DDBJ databases">
        <title>Parelaphostrongylus tenuis whole genome reference sequence.</title>
        <authorList>
            <person name="Garwood T.J."/>
            <person name="Larsen P.A."/>
            <person name="Fountain-Jones N.M."/>
            <person name="Garbe J.R."/>
            <person name="Macchietto M.G."/>
            <person name="Kania S.A."/>
            <person name="Gerhold R.W."/>
            <person name="Richards J.E."/>
            <person name="Wolf T.M."/>
        </authorList>
    </citation>
    <scope>NUCLEOTIDE SEQUENCE</scope>
    <source>
        <strain evidence="1">MNPRO001-30</strain>
        <tissue evidence="1">Meninges</tissue>
    </source>
</reference>
<organism evidence="1 2">
    <name type="scientific">Parelaphostrongylus tenuis</name>
    <name type="common">Meningeal worm</name>
    <dbReference type="NCBI Taxonomy" id="148309"/>
    <lineage>
        <taxon>Eukaryota</taxon>
        <taxon>Metazoa</taxon>
        <taxon>Ecdysozoa</taxon>
        <taxon>Nematoda</taxon>
        <taxon>Chromadorea</taxon>
        <taxon>Rhabditida</taxon>
        <taxon>Rhabditina</taxon>
        <taxon>Rhabditomorpha</taxon>
        <taxon>Strongyloidea</taxon>
        <taxon>Metastrongylidae</taxon>
        <taxon>Parelaphostrongylus</taxon>
    </lineage>
</organism>
<sequence>MRVPVRTFSTSFLDYSDFGPTSLGAAGNLSAVRPDKAKLVESAFISMDRSASVDPWILSYYCFAQFFLYSKLVFCQGCGMLENALVALLIALSTIGPSIII</sequence>
<dbReference type="AlphaFoldDB" id="A0AAD5M1X0"/>
<comment type="caution">
    <text evidence="1">The sequence shown here is derived from an EMBL/GenBank/DDBJ whole genome shotgun (WGS) entry which is preliminary data.</text>
</comment>
<proteinExistence type="predicted"/>
<evidence type="ECO:0000313" key="1">
    <source>
        <dbReference type="EMBL" id="KAJ1350687.1"/>
    </source>
</evidence>
<gene>
    <name evidence="1" type="ORF">KIN20_006548</name>
</gene>
<name>A0AAD5M1X0_PARTN</name>
<dbReference type="EMBL" id="JAHQIW010000926">
    <property type="protein sequence ID" value="KAJ1350687.1"/>
    <property type="molecule type" value="Genomic_DNA"/>
</dbReference>
<evidence type="ECO:0000313" key="2">
    <source>
        <dbReference type="Proteomes" id="UP001196413"/>
    </source>
</evidence>
<accession>A0AAD5M1X0</accession>
<keyword evidence="2" id="KW-1185">Reference proteome</keyword>
<protein>
    <submittedName>
        <fullName evidence="1">Uncharacterized protein</fullName>
    </submittedName>
</protein>
<dbReference type="Proteomes" id="UP001196413">
    <property type="component" value="Unassembled WGS sequence"/>
</dbReference>